<name>A0A1G2KY11_9BACT</name>
<dbReference type="InterPro" id="IPR006664">
    <property type="entry name" value="OMP_bac"/>
</dbReference>
<accession>A0A1G2KY11</accession>
<dbReference type="Gene3D" id="3.40.190.10">
    <property type="entry name" value="Periplasmic binding protein-like II"/>
    <property type="match status" value="1"/>
</dbReference>
<evidence type="ECO:0000259" key="7">
    <source>
        <dbReference type="PROSITE" id="PS51123"/>
    </source>
</evidence>
<keyword evidence="4" id="KW-0732">Signal</keyword>
<organism evidence="8 9">
    <name type="scientific">Candidatus Sungbacteria bacterium RIFCSPHIGHO2_02_FULL_51_29</name>
    <dbReference type="NCBI Taxonomy" id="1802273"/>
    <lineage>
        <taxon>Bacteria</taxon>
        <taxon>Candidatus Sungiibacteriota</taxon>
    </lineage>
</organism>
<dbReference type="SUPFAM" id="SSF53850">
    <property type="entry name" value="Periplasmic binding protein-like II"/>
    <property type="match status" value="1"/>
</dbReference>
<dbReference type="SUPFAM" id="SSF103088">
    <property type="entry name" value="OmpA-like"/>
    <property type="match status" value="1"/>
</dbReference>
<evidence type="ECO:0000256" key="6">
    <source>
        <dbReference type="PROSITE-ProRule" id="PRU00473"/>
    </source>
</evidence>
<keyword evidence="5 6" id="KW-0472">Membrane</keyword>
<dbReference type="CDD" id="cd07185">
    <property type="entry name" value="OmpA_C-like"/>
    <property type="match status" value="1"/>
</dbReference>
<evidence type="ECO:0000256" key="5">
    <source>
        <dbReference type="ARBA" id="ARBA00023136"/>
    </source>
</evidence>
<protein>
    <recommendedName>
        <fullName evidence="7">OmpA-like domain-containing protein</fullName>
    </recommendedName>
</protein>
<dbReference type="Gene3D" id="3.30.1330.60">
    <property type="entry name" value="OmpA-like domain"/>
    <property type="match status" value="1"/>
</dbReference>
<reference evidence="8 9" key="1">
    <citation type="journal article" date="2016" name="Nat. Commun.">
        <title>Thousands of microbial genomes shed light on interconnected biogeochemical processes in an aquifer system.</title>
        <authorList>
            <person name="Anantharaman K."/>
            <person name="Brown C.T."/>
            <person name="Hug L.A."/>
            <person name="Sharon I."/>
            <person name="Castelle C.J."/>
            <person name="Probst A.J."/>
            <person name="Thomas B.C."/>
            <person name="Singh A."/>
            <person name="Wilkins M.J."/>
            <person name="Karaoz U."/>
            <person name="Brodie E.L."/>
            <person name="Williams K.H."/>
            <person name="Hubbard S.S."/>
            <person name="Banfield J.F."/>
        </authorList>
    </citation>
    <scope>NUCLEOTIDE SEQUENCE [LARGE SCALE GENOMIC DNA]</scope>
</reference>
<dbReference type="Proteomes" id="UP000177811">
    <property type="component" value="Unassembled WGS sequence"/>
</dbReference>
<dbReference type="GO" id="GO:0042597">
    <property type="term" value="C:periplasmic space"/>
    <property type="evidence" value="ECO:0007669"/>
    <property type="project" value="UniProtKB-SubCell"/>
</dbReference>
<dbReference type="PRINTS" id="PR01021">
    <property type="entry name" value="OMPADOMAIN"/>
</dbReference>
<evidence type="ECO:0000256" key="1">
    <source>
        <dbReference type="ARBA" id="ARBA00004370"/>
    </source>
</evidence>
<evidence type="ECO:0000256" key="4">
    <source>
        <dbReference type="ARBA" id="ARBA00022729"/>
    </source>
</evidence>
<dbReference type="InterPro" id="IPR036737">
    <property type="entry name" value="OmpA-like_sf"/>
</dbReference>
<evidence type="ECO:0000313" key="9">
    <source>
        <dbReference type="Proteomes" id="UP000177811"/>
    </source>
</evidence>
<evidence type="ECO:0000256" key="2">
    <source>
        <dbReference type="ARBA" id="ARBA00004418"/>
    </source>
</evidence>
<dbReference type="GO" id="GO:0042918">
    <property type="term" value="P:alkanesulfonate transmembrane transport"/>
    <property type="evidence" value="ECO:0007669"/>
    <property type="project" value="TreeGrafter"/>
</dbReference>
<evidence type="ECO:0000313" key="8">
    <source>
        <dbReference type="EMBL" id="OHA03329.1"/>
    </source>
</evidence>
<dbReference type="AlphaFoldDB" id="A0A1G2KY11"/>
<dbReference type="PROSITE" id="PS51123">
    <property type="entry name" value="OMPA_2"/>
    <property type="match status" value="1"/>
</dbReference>
<dbReference type="EMBL" id="MHQL01000017">
    <property type="protein sequence ID" value="OHA03329.1"/>
    <property type="molecule type" value="Genomic_DNA"/>
</dbReference>
<comment type="caution">
    <text evidence="8">The sequence shown here is derived from an EMBL/GenBank/DDBJ whole genome shotgun (WGS) entry which is preliminary data.</text>
</comment>
<dbReference type="Pfam" id="PF00691">
    <property type="entry name" value="OmpA"/>
    <property type="match status" value="1"/>
</dbReference>
<evidence type="ECO:0000256" key="3">
    <source>
        <dbReference type="ARBA" id="ARBA00010742"/>
    </source>
</evidence>
<dbReference type="InterPro" id="IPR006665">
    <property type="entry name" value="OmpA-like"/>
</dbReference>
<comment type="subcellular location">
    <subcellularLocation>
        <location evidence="1">Membrane</location>
    </subcellularLocation>
    <subcellularLocation>
        <location evidence="2">Periplasm</location>
    </subcellularLocation>
</comment>
<proteinExistence type="inferred from homology"/>
<dbReference type="PANTHER" id="PTHR30024:SF47">
    <property type="entry name" value="TAURINE-BINDING PERIPLASMIC PROTEIN"/>
    <property type="match status" value="1"/>
</dbReference>
<feature type="domain" description="OmpA-like" evidence="7">
    <location>
        <begin position="407"/>
        <end position="534"/>
    </location>
</feature>
<dbReference type="GO" id="GO:0016020">
    <property type="term" value="C:membrane"/>
    <property type="evidence" value="ECO:0007669"/>
    <property type="project" value="UniProtKB-SubCell"/>
</dbReference>
<comment type="similarity">
    <text evidence="3">Belongs to the bacterial solute-binding protein SsuA/TauA family.</text>
</comment>
<gene>
    <name evidence="8" type="ORF">A3C16_01495</name>
</gene>
<dbReference type="PANTHER" id="PTHR30024">
    <property type="entry name" value="ALIPHATIC SULFONATES-BINDING PROTEIN-RELATED"/>
    <property type="match status" value="1"/>
</dbReference>
<sequence length="535" mass="59052">MRGNVKAALVFFVVVGAILLGLRFAMPFYAEWKLRHASDAKATKGTITVAVDNWIGYFPLCSPEMKKAMRSSGWNFRCEDDEADYPKRMKRLKDKDIRFAVATVDSFILNGAPVNFPGVIPMVIDQSKGGDSILARKDCVANLNALKGRVDIKVALTPNSPSHHFAKVAASHFGIPELLPPKDRTGRLVETNGSKEALKKLLSGEVCVAILWEPDVSRALADKNIIKLLGTEDTERVIVDILLVDPDYADKNSETVMILLSHYFTVLKFYRDNNDLLVKEIISETKDADGKKFTEEAVRAMLKGVEWATLADNAQKWFGIAAPGGKADEGLYATIDSTVRILRNNKDFARDPIPDGDPSRLTRSQFIRELSAKAATGFIIPSKGEVATGASLGAKFAPLNDSGWKALREVGALKIEPITFRSGTADLTIAGKTEIDQAVESLKHYPKFRILIKGHTGMVGDPAENKVLSQERADSIARYIMATYGIDEHRLRPVGLGSSEPLARLPEEQCSETRCERAYNYRLPRVEILLVAEVY</sequence>